<protein>
    <recommendedName>
        <fullName evidence="10">Inorganic pyrophosphatase</fullName>
        <ecNumber evidence="4">3.6.1.1</ecNumber>
    </recommendedName>
    <alternativeName>
        <fullName evidence="9">Pyrophosphate phospho-hydrolase</fullName>
    </alternativeName>
</protein>
<dbReference type="AlphaFoldDB" id="A0A642V1T4"/>
<comment type="cofactor">
    <cofactor evidence="1">
        <name>Mg(2+)</name>
        <dbReference type="ChEBI" id="CHEBI:18420"/>
    </cofactor>
</comment>
<dbReference type="OrthoDB" id="1608002at2759"/>
<dbReference type="EC" id="3.6.1.1" evidence="4"/>
<dbReference type="InterPro" id="IPR036649">
    <property type="entry name" value="Pyrophosphatase_sf"/>
</dbReference>
<evidence type="ECO:0000256" key="4">
    <source>
        <dbReference type="ARBA" id="ARBA00012146"/>
    </source>
</evidence>
<keyword evidence="7" id="KW-0378">Hydrolase</keyword>
<comment type="similarity">
    <text evidence="3">Belongs to the PPase family.</text>
</comment>
<comment type="caution">
    <text evidence="13">The sequence shown here is derived from an EMBL/GenBank/DDBJ whole genome shotgun (WGS) entry which is preliminary data.</text>
</comment>
<dbReference type="VEuPathDB" id="FungiDB:TRICI_004195"/>
<evidence type="ECO:0000256" key="8">
    <source>
        <dbReference type="ARBA" id="ARBA00022842"/>
    </source>
</evidence>
<dbReference type="Proteomes" id="UP000761534">
    <property type="component" value="Unassembled WGS sequence"/>
</dbReference>
<comment type="catalytic activity">
    <reaction evidence="11">
        <text>diphosphate + H2O = 2 phosphate + H(+)</text>
        <dbReference type="Rhea" id="RHEA:24576"/>
        <dbReference type="ChEBI" id="CHEBI:15377"/>
        <dbReference type="ChEBI" id="CHEBI:15378"/>
        <dbReference type="ChEBI" id="CHEBI:33019"/>
        <dbReference type="ChEBI" id="CHEBI:43474"/>
        <dbReference type="EC" id="3.6.1.1"/>
    </reaction>
</comment>
<accession>A0A642V1T4</accession>
<feature type="region of interest" description="Disordered" evidence="12">
    <location>
        <begin position="267"/>
        <end position="292"/>
    </location>
</feature>
<evidence type="ECO:0000256" key="7">
    <source>
        <dbReference type="ARBA" id="ARBA00022801"/>
    </source>
</evidence>
<evidence type="ECO:0000313" key="14">
    <source>
        <dbReference type="Proteomes" id="UP000761534"/>
    </source>
</evidence>
<dbReference type="PANTHER" id="PTHR10286">
    <property type="entry name" value="INORGANIC PYROPHOSPHATASE"/>
    <property type="match status" value="1"/>
</dbReference>
<keyword evidence="5" id="KW-0963">Cytoplasm</keyword>
<proteinExistence type="inferred from homology"/>
<dbReference type="GO" id="GO:0000287">
    <property type="term" value="F:magnesium ion binding"/>
    <property type="evidence" value="ECO:0007669"/>
    <property type="project" value="InterPro"/>
</dbReference>
<dbReference type="EMBL" id="SWFS01000317">
    <property type="protein sequence ID" value="KAA8910397.1"/>
    <property type="molecule type" value="Genomic_DNA"/>
</dbReference>
<dbReference type="FunFam" id="3.90.80.10:FF:000004">
    <property type="entry name" value="Inorganic pyrophosphatase"/>
    <property type="match status" value="1"/>
</dbReference>
<dbReference type="CDD" id="cd00412">
    <property type="entry name" value="pyrophosphatase"/>
    <property type="match status" value="1"/>
</dbReference>
<comment type="subcellular location">
    <subcellularLocation>
        <location evidence="2">Cytoplasm</location>
    </subcellularLocation>
</comment>
<keyword evidence="14" id="KW-1185">Reference proteome</keyword>
<keyword evidence="6" id="KW-0479">Metal-binding</keyword>
<dbReference type="InterPro" id="IPR008162">
    <property type="entry name" value="Pyrophosphatase"/>
</dbReference>
<dbReference type="GO" id="GO:0004427">
    <property type="term" value="F:inorganic diphosphate phosphatase activity"/>
    <property type="evidence" value="ECO:0007669"/>
    <property type="project" value="UniProtKB-EC"/>
</dbReference>
<evidence type="ECO:0000256" key="5">
    <source>
        <dbReference type="ARBA" id="ARBA00022490"/>
    </source>
</evidence>
<dbReference type="Gene3D" id="3.90.80.10">
    <property type="entry name" value="Inorganic pyrophosphatase"/>
    <property type="match status" value="1"/>
</dbReference>
<evidence type="ECO:0000313" key="13">
    <source>
        <dbReference type="EMBL" id="KAA8910397.1"/>
    </source>
</evidence>
<evidence type="ECO:0000256" key="9">
    <source>
        <dbReference type="ARBA" id="ARBA00032535"/>
    </source>
</evidence>
<dbReference type="SUPFAM" id="SSF50324">
    <property type="entry name" value="Inorganic pyrophosphatase"/>
    <property type="match status" value="1"/>
</dbReference>
<reference evidence="13" key="1">
    <citation type="journal article" date="2019" name="G3 (Bethesda)">
        <title>Genome Assemblies of Two Rare Opportunistic Yeast Pathogens: Diutina rugosa (syn. Candida rugosa) and Trichomonascus ciferrii (syn. Candida ciferrii).</title>
        <authorList>
            <person name="Mixao V."/>
            <person name="Saus E."/>
            <person name="Hansen A.P."/>
            <person name="Lass-Florl C."/>
            <person name="Gabaldon T."/>
        </authorList>
    </citation>
    <scope>NUCLEOTIDE SEQUENCE</scope>
    <source>
        <strain evidence="13">CBS 4856</strain>
    </source>
</reference>
<evidence type="ECO:0000256" key="10">
    <source>
        <dbReference type="ARBA" id="ARBA00040300"/>
    </source>
</evidence>
<evidence type="ECO:0000256" key="6">
    <source>
        <dbReference type="ARBA" id="ARBA00022723"/>
    </source>
</evidence>
<evidence type="ECO:0000256" key="11">
    <source>
        <dbReference type="ARBA" id="ARBA00047820"/>
    </source>
</evidence>
<dbReference type="PROSITE" id="PS00387">
    <property type="entry name" value="PPASE"/>
    <property type="match status" value="1"/>
</dbReference>
<evidence type="ECO:0000256" key="3">
    <source>
        <dbReference type="ARBA" id="ARBA00006220"/>
    </source>
</evidence>
<dbReference type="GO" id="GO:0006796">
    <property type="term" value="P:phosphate-containing compound metabolic process"/>
    <property type="evidence" value="ECO:0007669"/>
    <property type="project" value="InterPro"/>
</dbReference>
<evidence type="ECO:0000256" key="1">
    <source>
        <dbReference type="ARBA" id="ARBA00001946"/>
    </source>
</evidence>
<name>A0A642V1T4_9ASCO</name>
<sequence length="304" mass="34350">MFRRGLLARTVRGNSIGLRFSSSYRLHSVGRPGSSEYRAYLCDGEKPASFFHDVPLRPAEEKDDVFNMVVEIPRWTNAKLEISKEIAYNPIVQDTKKNKPRFVSNVFPFLGYMHNYGALPQTWEDPTEKCPFTGNLGDNDPIDVCEIGQSVLQTGQIKQVKVVGVLALLDEGETDWKVLAIDTADPLSNEINDIDDVQTAMPGLLEQTRNWFRNYKIPDGKPANEFAFNGEFKNKQFALDVIKHTARSWNKLINNGHSGISCLNTTLQDSPHFKKPSPEDLPNPDSASEPNLDLAQLQKWHYVK</sequence>
<evidence type="ECO:0000256" key="2">
    <source>
        <dbReference type="ARBA" id="ARBA00004496"/>
    </source>
</evidence>
<keyword evidence="8" id="KW-0460">Magnesium</keyword>
<gene>
    <name evidence="13" type="ORF">TRICI_004195</name>
</gene>
<dbReference type="Pfam" id="PF00719">
    <property type="entry name" value="Pyrophosphatase"/>
    <property type="match status" value="1"/>
</dbReference>
<evidence type="ECO:0000256" key="12">
    <source>
        <dbReference type="SAM" id="MobiDB-lite"/>
    </source>
</evidence>
<dbReference type="GO" id="GO:0005737">
    <property type="term" value="C:cytoplasm"/>
    <property type="evidence" value="ECO:0007669"/>
    <property type="project" value="UniProtKB-SubCell"/>
</dbReference>
<organism evidence="13 14">
    <name type="scientific">Trichomonascus ciferrii</name>
    <dbReference type="NCBI Taxonomy" id="44093"/>
    <lineage>
        <taxon>Eukaryota</taxon>
        <taxon>Fungi</taxon>
        <taxon>Dikarya</taxon>
        <taxon>Ascomycota</taxon>
        <taxon>Saccharomycotina</taxon>
        <taxon>Dipodascomycetes</taxon>
        <taxon>Dipodascales</taxon>
        <taxon>Trichomonascaceae</taxon>
        <taxon>Trichomonascus</taxon>
        <taxon>Trichomonascus ciferrii complex</taxon>
    </lineage>
</organism>